<proteinExistence type="predicted"/>
<reference evidence="1" key="2">
    <citation type="submission" date="2025-09" db="UniProtKB">
        <authorList>
            <consortium name="EnsemblPlants"/>
        </authorList>
    </citation>
    <scope>IDENTIFICATION</scope>
</reference>
<sequence length="195" mass="20028">MSSHALQQHKVCKLHTSTMARAATMSVLMALVVLAGVSSAHADAGFISRTCNKTRNPSQCVAVLSADPHSANASTEHDLASIALQIAADTADHNGEVIGDLSKNSQGTPEGDALGVCLGAYADAAMDLDIDGPTGFDGGDYAGTSKLLSSAKDAGDTCENAFKGIGKRSPVTDIDRQMTERCGVAGDLVDLLIPK</sequence>
<name>A0ACD5VBV4_AVESA</name>
<organism evidence="1 2">
    <name type="scientific">Avena sativa</name>
    <name type="common">Oat</name>
    <dbReference type="NCBI Taxonomy" id="4498"/>
    <lineage>
        <taxon>Eukaryota</taxon>
        <taxon>Viridiplantae</taxon>
        <taxon>Streptophyta</taxon>
        <taxon>Embryophyta</taxon>
        <taxon>Tracheophyta</taxon>
        <taxon>Spermatophyta</taxon>
        <taxon>Magnoliopsida</taxon>
        <taxon>Liliopsida</taxon>
        <taxon>Poales</taxon>
        <taxon>Poaceae</taxon>
        <taxon>BOP clade</taxon>
        <taxon>Pooideae</taxon>
        <taxon>Poodae</taxon>
        <taxon>Poeae</taxon>
        <taxon>Poeae Chloroplast Group 1 (Aveneae type)</taxon>
        <taxon>Aveninae</taxon>
        <taxon>Avena</taxon>
    </lineage>
</organism>
<dbReference type="Proteomes" id="UP001732700">
    <property type="component" value="Chromosome 3A"/>
</dbReference>
<dbReference type="EnsemblPlants" id="AVESA.00010b.r2.3AG0410940.1">
    <property type="protein sequence ID" value="AVESA.00010b.r2.3AG0410940.1.CDS.1"/>
    <property type="gene ID" value="AVESA.00010b.r2.3AG0410940"/>
</dbReference>
<protein>
    <submittedName>
        <fullName evidence="1">Uncharacterized protein</fullName>
    </submittedName>
</protein>
<evidence type="ECO:0000313" key="2">
    <source>
        <dbReference type="Proteomes" id="UP001732700"/>
    </source>
</evidence>
<reference evidence="1" key="1">
    <citation type="submission" date="2021-05" db="EMBL/GenBank/DDBJ databases">
        <authorList>
            <person name="Scholz U."/>
            <person name="Mascher M."/>
            <person name="Fiebig A."/>
        </authorList>
    </citation>
    <scope>NUCLEOTIDE SEQUENCE [LARGE SCALE GENOMIC DNA]</scope>
</reference>
<accession>A0ACD5VBV4</accession>
<keyword evidence="2" id="KW-1185">Reference proteome</keyword>
<evidence type="ECO:0000313" key="1">
    <source>
        <dbReference type="EnsemblPlants" id="AVESA.00010b.r2.3AG0410940.1.CDS.1"/>
    </source>
</evidence>